<evidence type="ECO:0000313" key="4">
    <source>
        <dbReference type="EMBL" id="QDH09125.1"/>
    </source>
</evidence>
<feature type="transmembrane region" description="Helical" evidence="2">
    <location>
        <begin position="1507"/>
        <end position="1528"/>
    </location>
</feature>
<feature type="compositionally biased region" description="Polar residues" evidence="1">
    <location>
        <begin position="1245"/>
        <end position="1272"/>
    </location>
</feature>
<organism evidence="4">
    <name type="scientific">Tetrahymena shanghaiensis</name>
    <dbReference type="NCBI Taxonomy" id="175566"/>
    <lineage>
        <taxon>Eukaryota</taxon>
        <taxon>Sar</taxon>
        <taxon>Alveolata</taxon>
        <taxon>Ciliophora</taxon>
        <taxon>Intramacronucleata</taxon>
        <taxon>Oligohymenophorea</taxon>
        <taxon>Hymenostomatida</taxon>
        <taxon>Tetrahymenina</taxon>
        <taxon>Tetrahymenidae</taxon>
        <taxon>Tetrahymena</taxon>
    </lineage>
</organism>
<evidence type="ECO:0000256" key="2">
    <source>
        <dbReference type="SAM" id="Phobius"/>
    </source>
</evidence>
<dbReference type="InterPro" id="IPR009030">
    <property type="entry name" value="Growth_fac_rcpt_cys_sf"/>
</dbReference>
<feature type="signal peptide" evidence="3">
    <location>
        <begin position="1"/>
        <end position="30"/>
    </location>
</feature>
<evidence type="ECO:0000256" key="1">
    <source>
        <dbReference type="SAM" id="MobiDB-lite"/>
    </source>
</evidence>
<dbReference type="SMART" id="SM00261">
    <property type="entry name" value="FU"/>
    <property type="match status" value="2"/>
</dbReference>
<dbReference type="EMBL" id="MK315127">
    <property type="protein sequence ID" value="QDH09125.1"/>
    <property type="molecule type" value="Genomic_DNA"/>
</dbReference>
<protein>
    <submittedName>
        <fullName evidence="4">MTAp</fullName>
    </submittedName>
</protein>
<keyword evidence="2" id="KW-0472">Membrane</keyword>
<sequence>MKYIKPLFQAANKFKWLIFILINLQTKFLCVDVEIQVESKMIVIPSYRNQGIQTEILKLEFHDNYIQEDLKVYTESEQGITLPNQTKEGLNIVVYFPKDGDQSLKNYFMNIPQNVLGRVISASFLPQNNYLLSKMVVRQVIKTDFFRQDEWKIQLQVQNSTEIEGVVSYTGRNQTYKMDCAECNSYYQISFELNYPNGIGLPSDCGYRLEEKELTALIENKQIDYTVIQKLISRGPNSTQVNLDVKVENQDIPNGFSQMKFIFQNYHFNTFKFSILRPGVLWREDFQSITHFGVFLAQNSLIAASLRPYFSSSNNATDFKYMSPSFLEISFYQQQYFTCQIKSIALPQAFSAQILKEGGESISVVFRDGDKVVSQENTIARNSGVINFPGGNENYLISSSSGVQTKLQLSRFDVGVVDEDELKIELNCKDYGVVSRKIPLKSNKGQLFQIQAILMQFDNTENKTYRIKFSISQMDLKGTYLVIEVPKQVMISDLNESSLIISGFTYKVLERSGNVFLFKQANITMNSIEVTLKQQVQLKDISNQKWKTSITCYNSDEFLFYSNDDTIQDIDIVSANGNKSQSTQLNLTSIELRNLKPYSDIQEIRSSVPSSLIIDFSLLNINPACAWVILVIPPEINIGRAQKSNFTLSDCSGQTHIFNEGSPIDKDSTIGYSQESKSIFISCTYMKSIAVKDSQNSMICLNNKIFIQNVENPESPFLTNVFKVFISNEKVAHQNYQDPPLNFKPDDIPNQIPSEYAYYPIVENRESKGIEIKEVFEARKISLISSSDYKNDVTTHILSMSFPIYLIEGIHALEIILPLKQLGLNPQLDIVCDNTSLFEARLPFESLEQVHLIIKIKDLIKPEQQITCRINNSIPIVDANLKSEVKILIYSQGNIIAQFSKLINLQGSNPVNNEWIKFNDVPIQISDTFVGKRDTEYYFNLSQLNIVDQQKQQQQYQISTSARCIRILMDSSLFIENTVKCFTSSICKNPSSNGADQGQNGNVKKQIACQKITSHVIEIDTLLLEQNLCQISVSGLQNPNLNIDSSNTQIKNLEFQFDYIWKGIIPSSQLPSKNKIVVINQIQLKYEVSFSCQSSCSGCNERYLNCRNCSQEYPLLSGEGNQRTCVNNCANYSVRVGSECQRCQVSDSNCAACSSSDIHTCTACQSGFLYEPNWKICIDESFVKMNRFLISSANSSPILTSHLKDIFLKADSMNLQSKSQIIEREQKRYLESKPNQVPSEEKENNSPSDNPTPQKTTPAETTKENNSGSMSSRLKDSLSDISSGNVFLVYAEIAAIAITILAALISSAIKKKQIKEEYCSEQKERDELSQVHRFNKRAFMLSLLTVAELFELPFSLLWAFSVSKGSWEHPVLQGIIGVTSLSVLQWMMDCYQQSCILINSDSTPPTRSFANPFSLDQRENPLSDLIIKLVRFIFFCLNPKGLCIIMTNLTKIEGWFILPMSDGAGKNAILLTNLRKILGSQIRTNAAGISSLIIFLSLKYSELMDNYAFVYDLMLFKVIMMMLCYFNVKLIDTLLEYLEETPNIS</sequence>
<feature type="transmembrane region" description="Helical" evidence="2">
    <location>
        <begin position="1338"/>
        <end position="1359"/>
    </location>
</feature>
<feature type="chain" id="PRO_5021973643" evidence="3">
    <location>
        <begin position="31"/>
        <end position="1545"/>
    </location>
</feature>
<gene>
    <name evidence="4" type="primary">MTA</name>
</gene>
<name>A0A513X5B4_9HYMN</name>
<evidence type="ECO:0000256" key="3">
    <source>
        <dbReference type="SAM" id="SignalP"/>
    </source>
</evidence>
<dbReference type="InterPro" id="IPR006212">
    <property type="entry name" value="Furin_repeat"/>
</dbReference>
<feature type="region of interest" description="Disordered" evidence="1">
    <location>
        <begin position="1230"/>
        <end position="1274"/>
    </location>
</feature>
<feature type="transmembrane region" description="Helical" evidence="2">
    <location>
        <begin position="1287"/>
        <end position="1305"/>
    </location>
</feature>
<keyword evidence="2" id="KW-0812">Transmembrane</keyword>
<reference evidence="4" key="1">
    <citation type="submission" date="2018-12" db="EMBL/GenBank/DDBJ databases">
        <authorList>
            <person name="Yan G."/>
        </authorList>
    </citation>
    <scope>NUCLEOTIDE SEQUENCE</scope>
    <source>
        <strain evidence="4">205039</strain>
    </source>
</reference>
<proteinExistence type="predicted"/>
<accession>A0A513X5B4</accession>
<dbReference type="SUPFAM" id="SSF57184">
    <property type="entry name" value="Growth factor receptor domain"/>
    <property type="match status" value="1"/>
</dbReference>
<keyword evidence="3" id="KW-0732">Signal</keyword>
<keyword evidence="2" id="KW-1133">Transmembrane helix</keyword>